<feature type="site" description="Lowers pKa of active site Tyr" evidence="4">
    <location>
        <position position="96"/>
    </location>
</feature>
<dbReference type="Gene3D" id="3.20.20.100">
    <property type="entry name" value="NADP-dependent oxidoreductase domain"/>
    <property type="match status" value="1"/>
</dbReference>
<dbReference type="PROSITE" id="PS00062">
    <property type="entry name" value="ALDOKETO_REDUCTASE_2"/>
    <property type="match status" value="1"/>
</dbReference>
<sequence length="317" mass="34746">MGKFSRVLLALTAAVLAMAHANPALMPLNDGNHMAQVGMGVHMAAPGQECYQSVRWGLEVGYRLIDTADVYQNEADVGRAIVDSGIPRDQIFITTKLAAGSHGYQNAMAATDLSLQKLQTSYVDLLLIHSPYGAKLVETWDAMVELQKQGKVKSIGVSNFGIQHLEALREHGRPTPAVNQIELHPLNYQERKELVEYCKQHNIAITAYGSLFFGFHERYQDPVLQSVAEKYQKTVPQILLRWGLEIGVAVIPKSASSKQRLEQNWAILDFALTPEEVESISAIKGAPLGAYWDPVRDAGVDIGDLSHGGSSVTGEEL</sequence>
<evidence type="ECO:0000256" key="2">
    <source>
        <dbReference type="PIRSR" id="PIRSR000097-1"/>
    </source>
</evidence>
<keyword evidence="5" id="KW-0732">Signal</keyword>
<dbReference type="CDD" id="cd19071">
    <property type="entry name" value="AKR_AKR1-5-like"/>
    <property type="match status" value="1"/>
</dbReference>
<organism evidence="7 8">
    <name type="scientific">Seminavis robusta</name>
    <dbReference type="NCBI Taxonomy" id="568900"/>
    <lineage>
        <taxon>Eukaryota</taxon>
        <taxon>Sar</taxon>
        <taxon>Stramenopiles</taxon>
        <taxon>Ochrophyta</taxon>
        <taxon>Bacillariophyta</taxon>
        <taxon>Bacillariophyceae</taxon>
        <taxon>Bacillariophycidae</taxon>
        <taxon>Naviculales</taxon>
        <taxon>Naviculaceae</taxon>
        <taxon>Seminavis</taxon>
    </lineage>
</organism>
<dbReference type="InterPro" id="IPR020471">
    <property type="entry name" value="AKR"/>
</dbReference>
<gene>
    <name evidence="7" type="ORF">SEMRO_584_G170830.1</name>
</gene>
<dbReference type="PANTHER" id="PTHR43827">
    <property type="entry name" value="2,5-DIKETO-D-GLUCONIC ACID REDUCTASE"/>
    <property type="match status" value="1"/>
</dbReference>
<evidence type="ECO:0000313" key="7">
    <source>
        <dbReference type="EMBL" id="CAB9513314.1"/>
    </source>
</evidence>
<dbReference type="InterPro" id="IPR018170">
    <property type="entry name" value="Aldo/ket_reductase_CS"/>
</dbReference>
<evidence type="ECO:0000256" key="4">
    <source>
        <dbReference type="PIRSR" id="PIRSR000097-3"/>
    </source>
</evidence>
<dbReference type="Proteomes" id="UP001153069">
    <property type="component" value="Unassembled WGS sequence"/>
</dbReference>
<protein>
    <submittedName>
        <fullName evidence="7">Keto reductase family 1 member C1 homolog</fullName>
    </submittedName>
</protein>
<evidence type="ECO:0000256" key="5">
    <source>
        <dbReference type="SAM" id="SignalP"/>
    </source>
</evidence>
<dbReference type="SUPFAM" id="SSF51430">
    <property type="entry name" value="NAD(P)-linked oxidoreductase"/>
    <property type="match status" value="1"/>
</dbReference>
<dbReference type="PRINTS" id="PR00069">
    <property type="entry name" value="ALDKETRDTASE"/>
</dbReference>
<dbReference type="Pfam" id="PF00248">
    <property type="entry name" value="Aldo_ket_red"/>
    <property type="match status" value="1"/>
</dbReference>
<evidence type="ECO:0000313" key="8">
    <source>
        <dbReference type="Proteomes" id="UP001153069"/>
    </source>
</evidence>
<dbReference type="FunFam" id="3.20.20.100:FF:000002">
    <property type="entry name" value="2,5-diketo-D-gluconic acid reductase A"/>
    <property type="match status" value="1"/>
</dbReference>
<feature type="active site" description="Proton donor" evidence="2">
    <location>
        <position position="71"/>
    </location>
</feature>
<name>A0A9N8E5Z0_9STRA</name>
<comment type="caution">
    <text evidence="7">The sequence shown here is derived from an EMBL/GenBank/DDBJ whole genome shotgun (WGS) entry which is preliminary data.</text>
</comment>
<dbReference type="GO" id="GO:0016616">
    <property type="term" value="F:oxidoreductase activity, acting on the CH-OH group of donors, NAD or NADP as acceptor"/>
    <property type="evidence" value="ECO:0007669"/>
    <property type="project" value="UniProtKB-ARBA"/>
</dbReference>
<evidence type="ECO:0000256" key="3">
    <source>
        <dbReference type="PIRSR" id="PIRSR000097-2"/>
    </source>
</evidence>
<dbReference type="EMBL" id="CAICTM010000583">
    <property type="protein sequence ID" value="CAB9513314.1"/>
    <property type="molecule type" value="Genomic_DNA"/>
</dbReference>
<dbReference type="OrthoDB" id="37273at2759"/>
<keyword evidence="8" id="KW-1185">Reference proteome</keyword>
<reference evidence="7" key="1">
    <citation type="submission" date="2020-06" db="EMBL/GenBank/DDBJ databases">
        <authorList>
            <consortium name="Plant Systems Biology data submission"/>
        </authorList>
    </citation>
    <scope>NUCLEOTIDE SEQUENCE</scope>
    <source>
        <strain evidence="7">D6</strain>
    </source>
</reference>
<evidence type="ECO:0000256" key="1">
    <source>
        <dbReference type="ARBA" id="ARBA00023002"/>
    </source>
</evidence>
<feature type="binding site" evidence="3">
    <location>
        <position position="129"/>
    </location>
    <ligand>
        <name>substrate</name>
    </ligand>
</feature>
<proteinExistence type="predicted"/>
<feature type="signal peptide" evidence="5">
    <location>
        <begin position="1"/>
        <end position="21"/>
    </location>
</feature>
<dbReference type="PROSITE" id="PS00798">
    <property type="entry name" value="ALDOKETO_REDUCTASE_1"/>
    <property type="match status" value="1"/>
</dbReference>
<dbReference type="InterPro" id="IPR023210">
    <property type="entry name" value="NADP_OxRdtase_dom"/>
</dbReference>
<dbReference type="InterPro" id="IPR036812">
    <property type="entry name" value="NAD(P)_OxRdtase_dom_sf"/>
</dbReference>
<evidence type="ECO:0000259" key="6">
    <source>
        <dbReference type="Pfam" id="PF00248"/>
    </source>
</evidence>
<feature type="chain" id="PRO_5040477096" evidence="5">
    <location>
        <begin position="22"/>
        <end position="317"/>
    </location>
</feature>
<dbReference type="AlphaFoldDB" id="A0A9N8E5Z0"/>
<feature type="domain" description="NADP-dependent oxidoreductase" evidence="6">
    <location>
        <begin position="49"/>
        <end position="283"/>
    </location>
</feature>
<dbReference type="PANTHER" id="PTHR43827:SF13">
    <property type="entry name" value="ALDO_KETO REDUCTASE FAMILY PROTEIN"/>
    <property type="match status" value="1"/>
</dbReference>
<dbReference type="PIRSF" id="PIRSF000097">
    <property type="entry name" value="AKR"/>
    <property type="match status" value="1"/>
</dbReference>
<accession>A0A9N8E5Z0</accession>
<keyword evidence="1" id="KW-0560">Oxidoreductase</keyword>